<feature type="chain" id="PRO_5006203854" description="Homeobox domain-containing protein" evidence="12">
    <location>
        <begin position="23"/>
        <end position="361"/>
    </location>
</feature>
<dbReference type="InterPro" id="IPR003106">
    <property type="entry name" value="Leu_zip_homeo"/>
</dbReference>
<dbReference type="Pfam" id="PF02183">
    <property type="entry name" value="HALZ"/>
    <property type="match status" value="1"/>
</dbReference>
<sequence length="361" mass="40130">MICLWLLYIWYIYLLPLCPHHSKTPPPLIGMELELSLGDSPAPVNATITPAQAPTRTGKVEDHKLVLGLRVTANERVEEDNQRTSTPRAETVYGEDDEACHQTASPMEASLSCLLPLVCAQTGSADSEVCRRGLDVNTVPVDDGASTPQSLLPSSMEVEVAVRQAVDQEASEDEDNGGGRVRKKLRLSKEQSASLEDSFKEHSTLTLEQKSNLANRLSLRPRQVEVWFQNRRARTKMKQTEVDCEYLKRCCETLTRENRRLQREVAELRTFRPTPTYPFYHHHHHLSGVSTALPACHSCDNNNKATIYYAPPVVATPASITTVSSPGQRSPPSSTASSLFARPHFAPFTIHPVLRRQPSAS</sequence>
<reference evidence="14" key="2">
    <citation type="submission" date="2017-06" db="EMBL/GenBank/DDBJ databases">
        <title>WGS assembly of Brachypodium distachyon.</title>
        <authorList>
            <consortium name="The International Brachypodium Initiative"/>
            <person name="Lucas S."/>
            <person name="Harmon-Smith M."/>
            <person name="Lail K."/>
            <person name="Tice H."/>
            <person name="Grimwood J."/>
            <person name="Bruce D."/>
            <person name="Barry K."/>
            <person name="Shu S."/>
            <person name="Lindquist E."/>
            <person name="Wang M."/>
            <person name="Pitluck S."/>
            <person name="Vogel J.P."/>
            <person name="Garvin D.F."/>
            <person name="Mockler T.C."/>
            <person name="Schmutz J."/>
            <person name="Rokhsar D."/>
            <person name="Bevan M.W."/>
        </authorList>
    </citation>
    <scope>NUCLEOTIDE SEQUENCE</scope>
    <source>
        <strain evidence="14">Bd21</strain>
    </source>
</reference>
<evidence type="ECO:0000256" key="12">
    <source>
        <dbReference type="SAM" id="SignalP"/>
    </source>
</evidence>
<evidence type="ECO:0000256" key="8">
    <source>
        <dbReference type="PROSITE-ProRule" id="PRU00108"/>
    </source>
</evidence>
<comment type="subcellular location">
    <subcellularLocation>
        <location evidence="1 8 9">Nucleus</location>
    </subcellularLocation>
</comment>
<evidence type="ECO:0000259" key="13">
    <source>
        <dbReference type="PROSITE" id="PS50071"/>
    </source>
</evidence>
<keyword evidence="12" id="KW-0732">Signal</keyword>
<dbReference type="SUPFAM" id="SSF46689">
    <property type="entry name" value="Homeodomain-like"/>
    <property type="match status" value="1"/>
</dbReference>
<dbReference type="SMART" id="SM00340">
    <property type="entry name" value="HALZ"/>
    <property type="match status" value="1"/>
</dbReference>
<evidence type="ECO:0000256" key="6">
    <source>
        <dbReference type="ARBA" id="ARBA00023163"/>
    </source>
</evidence>
<dbReference type="PANTHER" id="PTHR45714:SF21">
    <property type="entry name" value="HOMEOBOX-LEUCINE ZIPPER PROTEIN HOX7"/>
    <property type="match status" value="1"/>
</dbReference>
<feature type="region of interest" description="Disordered" evidence="11">
    <location>
        <begin position="167"/>
        <end position="187"/>
    </location>
</feature>
<protein>
    <recommendedName>
        <fullName evidence="13">Homeobox domain-containing protein</fullName>
    </recommendedName>
</protein>
<evidence type="ECO:0000256" key="9">
    <source>
        <dbReference type="RuleBase" id="RU000682"/>
    </source>
</evidence>
<dbReference type="Gramene" id="KQJ99962">
    <property type="protein sequence ID" value="KQJ99962"/>
    <property type="gene ID" value="BRADI_3g46320v3"/>
</dbReference>
<reference evidence="14 15" key="1">
    <citation type="journal article" date="2010" name="Nature">
        <title>Genome sequencing and analysis of the model grass Brachypodium distachyon.</title>
        <authorList>
            <consortium name="International Brachypodium Initiative"/>
        </authorList>
    </citation>
    <scope>NUCLEOTIDE SEQUENCE [LARGE SCALE GENOMIC DNA]</scope>
    <source>
        <strain evidence="14 15">Bd21</strain>
    </source>
</reference>
<dbReference type="InterPro" id="IPR009057">
    <property type="entry name" value="Homeodomain-like_sf"/>
</dbReference>
<feature type="region of interest" description="Disordered" evidence="11">
    <location>
        <begin position="320"/>
        <end position="339"/>
    </location>
</feature>
<dbReference type="Gene3D" id="1.10.10.60">
    <property type="entry name" value="Homeodomain-like"/>
    <property type="match status" value="1"/>
</dbReference>
<dbReference type="Gramene" id="PNT68861">
    <property type="protein sequence ID" value="PNT68861"/>
    <property type="gene ID" value="BRADI_3g46320v3"/>
</dbReference>
<evidence type="ECO:0000256" key="4">
    <source>
        <dbReference type="ARBA" id="ARBA00023125"/>
    </source>
</evidence>
<evidence type="ECO:0000256" key="7">
    <source>
        <dbReference type="ARBA" id="ARBA00023242"/>
    </source>
</evidence>
<evidence type="ECO:0000256" key="10">
    <source>
        <dbReference type="SAM" id="Coils"/>
    </source>
</evidence>
<dbReference type="InterPro" id="IPR017970">
    <property type="entry name" value="Homeobox_CS"/>
</dbReference>
<dbReference type="Proteomes" id="UP000008810">
    <property type="component" value="Chromosome 3"/>
</dbReference>
<gene>
    <name evidence="15" type="primary">LOC100827090</name>
    <name evidence="14" type="ORF">BRADI_3g46320v3</name>
</gene>
<dbReference type="EnsemblPlants" id="PNT68861">
    <property type="protein sequence ID" value="PNT68861"/>
    <property type="gene ID" value="BRADI_3g46320v3"/>
</dbReference>
<dbReference type="EnsemblPlants" id="PNT68863">
    <property type="protein sequence ID" value="PNT68863"/>
    <property type="gene ID" value="BRADI_3g46320v3"/>
</dbReference>
<dbReference type="Gramene" id="PNT68863">
    <property type="protein sequence ID" value="PNT68863"/>
    <property type="gene ID" value="BRADI_3g46320v3"/>
</dbReference>
<keyword evidence="5 8" id="KW-0371">Homeobox</keyword>
<keyword evidence="3" id="KW-0805">Transcription regulation</keyword>
<dbReference type="SMART" id="SM00389">
    <property type="entry name" value="HOX"/>
    <property type="match status" value="1"/>
</dbReference>
<keyword evidence="10" id="KW-0175">Coiled coil</keyword>
<evidence type="ECO:0000256" key="3">
    <source>
        <dbReference type="ARBA" id="ARBA00023015"/>
    </source>
</evidence>
<evidence type="ECO:0000313" key="16">
    <source>
        <dbReference type="Proteomes" id="UP000008810"/>
    </source>
</evidence>
<dbReference type="EMBL" id="CM000882">
    <property type="protein sequence ID" value="PNT68861.1"/>
    <property type="molecule type" value="Genomic_DNA"/>
</dbReference>
<feature type="signal peptide" evidence="12">
    <location>
        <begin position="1"/>
        <end position="22"/>
    </location>
</feature>
<dbReference type="RefSeq" id="XP_024318098.1">
    <property type="nucleotide sequence ID" value="XM_024462330.1"/>
</dbReference>
<evidence type="ECO:0000313" key="14">
    <source>
        <dbReference type="EMBL" id="KQJ99962.1"/>
    </source>
</evidence>
<evidence type="ECO:0000313" key="15">
    <source>
        <dbReference type="EnsemblPlants" id="KQJ99962"/>
    </source>
</evidence>
<dbReference type="ExpressionAtlas" id="A0A0Q3I275">
    <property type="expression patterns" value="baseline"/>
</dbReference>
<dbReference type="EnsemblPlants" id="KQJ99962">
    <property type="protein sequence ID" value="KQJ99962"/>
    <property type="gene ID" value="BRADI_3g46320v3"/>
</dbReference>
<dbReference type="GO" id="GO:0005634">
    <property type="term" value="C:nucleus"/>
    <property type="evidence" value="ECO:0007669"/>
    <property type="project" value="UniProtKB-SubCell"/>
</dbReference>
<proteinExistence type="inferred from homology"/>
<dbReference type="EMBL" id="CM000882">
    <property type="protein sequence ID" value="PNT68863.1"/>
    <property type="molecule type" value="Genomic_DNA"/>
</dbReference>
<feature type="coiled-coil region" evidence="10">
    <location>
        <begin position="244"/>
        <end position="271"/>
    </location>
</feature>
<feature type="compositionally biased region" description="Polar residues" evidence="11">
    <location>
        <begin position="320"/>
        <end position="338"/>
    </location>
</feature>
<dbReference type="PANTHER" id="PTHR45714">
    <property type="entry name" value="HOMEOBOX-LEUCINE ZIPPER PROTEIN HAT14"/>
    <property type="match status" value="1"/>
</dbReference>
<organism evidence="14">
    <name type="scientific">Brachypodium distachyon</name>
    <name type="common">Purple false brome</name>
    <name type="synonym">Trachynia distachya</name>
    <dbReference type="NCBI Taxonomy" id="15368"/>
    <lineage>
        <taxon>Eukaryota</taxon>
        <taxon>Viridiplantae</taxon>
        <taxon>Streptophyta</taxon>
        <taxon>Embryophyta</taxon>
        <taxon>Tracheophyta</taxon>
        <taxon>Spermatophyta</taxon>
        <taxon>Magnoliopsida</taxon>
        <taxon>Liliopsida</taxon>
        <taxon>Poales</taxon>
        <taxon>Poaceae</taxon>
        <taxon>BOP clade</taxon>
        <taxon>Pooideae</taxon>
        <taxon>Stipodae</taxon>
        <taxon>Brachypodieae</taxon>
        <taxon>Brachypodium</taxon>
    </lineage>
</organism>
<keyword evidence="16" id="KW-1185">Reference proteome</keyword>
<evidence type="ECO:0000256" key="11">
    <source>
        <dbReference type="SAM" id="MobiDB-lite"/>
    </source>
</evidence>
<dbReference type="InterPro" id="IPR001356">
    <property type="entry name" value="HD"/>
</dbReference>
<reference evidence="15" key="3">
    <citation type="submission" date="2018-08" db="UniProtKB">
        <authorList>
            <consortium name="EnsemblPlants"/>
        </authorList>
    </citation>
    <scope>IDENTIFICATION</scope>
    <source>
        <strain evidence="15">cv. Bd21</strain>
    </source>
</reference>
<dbReference type="PROSITE" id="PS00027">
    <property type="entry name" value="HOMEOBOX_1"/>
    <property type="match status" value="1"/>
</dbReference>
<dbReference type="InterPro" id="IPR050762">
    <property type="entry name" value="HD-ZIP_Homeobox_LZ_Class_II"/>
</dbReference>
<dbReference type="Pfam" id="PF00046">
    <property type="entry name" value="Homeodomain"/>
    <property type="match status" value="1"/>
</dbReference>
<feature type="DNA-binding region" description="Homeobox" evidence="8">
    <location>
        <begin position="180"/>
        <end position="239"/>
    </location>
</feature>
<evidence type="ECO:0000256" key="1">
    <source>
        <dbReference type="ARBA" id="ARBA00004123"/>
    </source>
</evidence>
<dbReference type="FunCoup" id="A0A0Q3I275">
    <property type="interactions" value="5"/>
</dbReference>
<dbReference type="RefSeq" id="XP_014755648.1">
    <property type="nucleotide sequence ID" value="XM_014900162.2"/>
</dbReference>
<evidence type="ECO:0000256" key="5">
    <source>
        <dbReference type="ARBA" id="ARBA00023155"/>
    </source>
</evidence>
<name>A0A0Q3I275_BRADI</name>
<dbReference type="CDD" id="cd00086">
    <property type="entry name" value="homeodomain"/>
    <property type="match status" value="1"/>
</dbReference>
<dbReference type="GO" id="GO:0043565">
    <property type="term" value="F:sequence-specific DNA binding"/>
    <property type="evidence" value="ECO:0007669"/>
    <property type="project" value="InterPro"/>
</dbReference>
<keyword evidence="7 8" id="KW-0539">Nucleus</keyword>
<keyword evidence="4 8" id="KW-0238">DNA-binding</keyword>
<accession>A0A0Q3I275</accession>
<feature type="domain" description="Homeobox" evidence="13">
    <location>
        <begin position="178"/>
        <end position="238"/>
    </location>
</feature>
<dbReference type="KEGG" id="bdi:100827090"/>
<dbReference type="STRING" id="15368.A0A0Q3I275"/>
<dbReference type="GO" id="GO:0000981">
    <property type="term" value="F:DNA-binding transcription factor activity, RNA polymerase II-specific"/>
    <property type="evidence" value="ECO:0007669"/>
    <property type="project" value="InterPro"/>
</dbReference>
<dbReference type="PROSITE" id="PS50071">
    <property type="entry name" value="HOMEOBOX_2"/>
    <property type="match status" value="1"/>
</dbReference>
<comment type="similarity">
    <text evidence="2">Belongs to the HD-ZIP homeobox family. Class II subfamily.</text>
</comment>
<dbReference type="EMBL" id="CM000882">
    <property type="protein sequence ID" value="KQJ99962.1"/>
    <property type="molecule type" value="Genomic_DNA"/>
</dbReference>
<dbReference type="OrthoDB" id="6159439at2759"/>
<dbReference type="AlphaFoldDB" id="A0A0Q3I275"/>
<evidence type="ECO:0000256" key="2">
    <source>
        <dbReference type="ARBA" id="ARBA00006074"/>
    </source>
</evidence>
<keyword evidence="6" id="KW-0804">Transcription</keyword>
<dbReference type="GeneID" id="100827090"/>